<dbReference type="Proteomes" id="UP000533598">
    <property type="component" value="Unassembled WGS sequence"/>
</dbReference>
<evidence type="ECO:0000259" key="4">
    <source>
        <dbReference type="Pfam" id="PF00728"/>
    </source>
</evidence>
<proteinExistence type="inferred from homology"/>
<dbReference type="SUPFAM" id="SSF55545">
    <property type="entry name" value="beta-N-acetylhexosaminidase-like domain"/>
    <property type="match status" value="1"/>
</dbReference>
<dbReference type="InterPro" id="IPR052764">
    <property type="entry name" value="GH20_Enzymes"/>
</dbReference>
<feature type="domain" description="Beta-hexosaminidase bacterial type N-terminal" evidence="5">
    <location>
        <begin position="3"/>
        <end position="133"/>
    </location>
</feature>
<comment type="similarity">
    <text evidence="1">Belongs to the glycosyl hydrolase 20 family.</text>
</comment>
<dbReference type="InterPro" id="IPR058502">
    <property type="entry name" value="PLL-like_beta-prop"/>
</dbReference>
<evidence type="ECO:0000256" key="3">
    <source>
        <dbReference type="ARBA" id="ARBA00023295"/>
    </source>
</evidence>
<protein>
    <submittedName>
        <fullName evidence="7">Hexosaminidase</fullName>
        <ecNumber evidence="7">3.2.1.52</ecNumber>
    </submittedName>
</protein>
<reference evidence="7 8" key="1">
    <citation type="submission" date="2020-08" db="EMBL/GenBank/DDBJ databases">
        <title>Sequencing the genomes of 1000 actinobacteria strains.</title>
        <authorList>
            <person name="Klenk H.-P."/>
        </authorList>
    </citation>
    <scope>NUCLEOTIDE SEQUENCE [LARGE SCALE GENOMIC DNA]</scope>
    <source>
        <strain evidence="7 8">DSM 44230</strain>
    </source>
</reference>
<dbReference type="GO" id="GO:0004563">
    <property type="term" value="F:beta-N-acetylhexosaminidase activity"/>
    <property type="evidence" value="ECO:0007669"/>
    <property type="project" value="UniProtKB-EC"/>
</dbReference>
<dbReference type="Pfam" id="PF00728">
    <property type="entry name" value="Glyco_hydro_20"/>
    <property type="match status" value="1"/>
</dbReference>
<accession>A0A7W7FTJ8</accession>
<dbReference type="Gene3D" id="3.20.20.80">
    <property type="entry name" value="Glycosidases"/>
    <property type="match status" value="1"/>
</dbReference>
<dbReference type="InterPro" id="IPR015883">
    <property type="entry name" value="Glyco_hydro_20_cat"/>
</dbReference>
<evidence type="ECO:0000259" key="6">
    <source>
        <dbReference type="Pfam" id="PF26607"/>
    </source>
</evidence>
<dbReference type="EC" id="3.2.1.52" evidence="7"/>
<keyword evidence="8" id="KW-1185">Reference proteome</keyword>
<organism evidence="7 8">
    <name type="scientific">Crossiella cryophila</name>
    <dbReference type="NCBI Taxonomy" id="43355"/>
    <lineage>
        <taxon>Bacteria</taxon>
        <taxon>Bacillati</taxon>
        <taxon>Actinomycetota</taxon>
        <taxon>Actinomycetes</taxon>
        <taxon>Pseudonocardiales</taxon>
        <taxon>Pseudonocardiaceae</taxon>
        <taxon>Crossiella</taxon>
    </lineage>
</organism>
<dbReference type="Gene3D" id="3.30.379.10">
    <property type="entry name" value="Chitobiase/beta-hexosaminidase domain 2-like"/>
    <property type="match status" value="1"/>
</dbReference>
<dbReference type="Pfam" id="PF26607">
    <property type="entry name" value="DUF8189"/>
    <property type="match status" value="1"/>
</dbReference>
<dbReference type="InterPro" id="IPR015882">
    <property type="entry name" value="HEX_bac_N"/>
</dbReference>
<evidence type="ECO:0000313" key="8">
    <source>
        <dbReference type="Proteomes" id="UP000533598"/>
    </source>
</evidence>
<evidence type="ECO:0000259" key="5">
    <source>
        <dbReference type="Pfam" id="PF02838"/>
    </source>
</evidence>
<dbReference type="InterPro" id="IPR017853">
    <property type="entry name" value="GH"/>
</dbReference>
<dbReference type="Pfam" id="PF02838">
    <property type="entry name" value="Glyco_hydro_20b"/>
    <property type="match status" value="1"/>
</dbReference>
<feature type="domain" description="Glycoside hydrolase family 20 catalytic" evidence="4">
    <location>
        <begin position="179"/>
        <end position="450"/>
    </location>
</feature>
<keyword evidence="2 7" id="KW-0378">Hydrolase</keyword>
<dbReference type="PANTHER" id="PTHR43678:SF1">
    <property type="entry name" value="BETA-N-ACETYLHEXOSAMINIDASE"/>
    <property type="match status" value="1"/>
</dbReference>
<dbReference type="SUPFAM" id="SSF89372">
    <property type="entry name" value="Fucose-specific lectin"/>
    <property type="match status" value="1"/>
</dbReference>
<dbReference type="PANTHER" id="PTHR43678">
    <property type="entry name" value="PUTATIVE (AFU_ORTHOLOGUE AFUA_2G00640)-RELATED"/>
    <property type="match status" value="1"/>
</dbReference>
<evidence type="ECO:0000313" key="7">
    <source>
        <dbReference type="EMBL" id="MBB4677060.1"/>
    </source>
</evidence>
<name>A0A7W7FTJ8_9PSEU</name>
<evidence type="ECO:0000256" key="2">
    <source>
        <dbReference type="ARBA" id="ARBA00022801"/>
    </source>
</evidence>
<gene>
    <name evidence="7" type="ORF">HNR67_003178</name>
</gene>
<dbReference type="InterPro" id="IPR029018">
    <property type="entry name" value="Hex-like_dom2"/>
</dbReference>
<comment type="caution">
    <text evidence="7">The sequence shown here is derived from an EMBL/GenBank/DDBJ whole genome shotgun (WGS) entry which is preliminary data.</text>
</comment>
<dbReference type="EMBL" id="JACHMH010000001">
    <property type="protein sequence ID" value="MBB4677060.1"/>
    <property type="molecule type" value="Genomic_DNA"/>
</dbReference>
<feature type="domain" description="PLL-like beta propeller" evidence="6">
    <location>
        <begin position="629"/>
        <end position="805"/>
    </location>
</feature>
<evidence type="ECO:0000256" key="1">
    <source>
        <dbReference type="ARBA" id="ARBA00006285"/>
    </source>
</evidence>
<dbReference type="Gene3D" id="2.120.10.70">
    <property type="entry name" value="Fucose-specific lectin"/>
    <property type="match status" value="1"/>
</dbReference>
<dbReference type="GO" id="GO:0005975">
    <property type="term" value="P:carbohydrate metabolic process"/>
    <property type="evidence" value="ECO:0007669"/>
    <property type="project" value="InterPro"/>
</dbReference>
<dbReference type="SUPFAM" id="SSF51445">
    <property type="entry name" value="(Trans)glycosidases"/>
    <property type="match status" value="1"/>
</dbReference>
<keyword evidence="3 7" id="KW-0326">Glycosidase</keyword>
<dbReference type="RefSeq" id="WP_185002938.1">
    <property type="nucleotide sequence ID" value="NZ_BAAAUI010000002.1"/>
</dbReference>
<sequence length="814" mass="89718">MTPRTIPAVQSWAASDGRYRFGPGSTILVDPAAAAELTADANTFAADLGLLLETAPPKVRTAAAAEARDGDLVLGLGATDPQLGEEGYQLEIGPVLRLHARRRLGVFWGSRTVLQLLHGTAGESIAGGRIRDWPRYTVRGALLCNATKHYDLTWWTNQIRDLAYLKYNELVIYVDGVGLTRPELEHIARLSEQYHVTVLPQLNMPGHMDQVLPPHRQYQLRHPNGEYRHNALDISNDAAREWAFGLIEQYLPLFPGPVWHFGADEYPAWAGGIDDFPQLAAYARRRYGAQANGWDAFNGFINDGAERIRRHGKQIRIWSDMQRTHARVVRVEPSTVIEHWTSDREGLLPVQELINRGHKLVNGNDQFLYYNGGRNPDGSQRKKTDARRIYEQFRPGDMHGGQDLPEDHPALLGIRFCQWNDLPVEQLESSQATELAMFDTLRAIAQHAWGSPKPSANWSGFKPVVDNVGRAPGYVPPLTVPHGHGPGAARDGYEVVTFFAPRADGKVEHGWQHHPGHGPWARTAFGGRFGGGIAGNTPVILDVYGRLTYLARTNSGSLECGRQPAPGSGPWTDFTELPVKVLGDPALALDVQGRLTFVARAAEGGLLLGRERTPGFGEWEFTRLQIDAQGDPALVLDKDKHPCFAVRTGGNRLLLGRRERPSSSNWQYSTFAADVAGDPALVLDKDRRLVASARTTNGRLVIAVQNGNAWDTRQISGEVAGEVALALQPDGRLTFFVRDGEGHIQHGWQNQPGSAEWTEADLGGAITSEVSALQDHVGRLLVFARNTAGRMWHGWQDSPGQGPWEFAELSSGLR</sequence>
<dbReference type="AlphaFoldDB" id="A0A7W7FTJ8"/>